<keyword evidence="1" id="KW-0732">Signal</keyword>
<dbReference type="EMBL" id="CAKMRJ010005412">
    <property type="protein sequence ID" value="CAH1442097.1"/>
    <property type="molecule type" value="Genomic_DNA"/>
</dbReference>
<feature type="signal peptide" evidence="1">
    <location>
        <begin position="1"/>
        <end position="19"/>
    </location>
</feature>
<sequence>MASIKLYVSVVLILAGTFAEGTLDQKTNGLDIGECLDQWHHGKPCNVYECYNECQRVKGPTAGCRCNIEKTLCLCVYPC</sequence>
<gene>
    <name evidence="2" type="ORF">LVIROSA_LOCUS28109</name>
</gene>
<reference evidence="2 3" key="1">
    <citation type="submission" date="2022-01" db="EMBL/GenBank/DDBJ databases">
        <authorList>
            <person name="Xiong W."/>
            <person name="Schranz E."/>
        </authorList>
    </citation>
    <scope>NUCLEOTIDE SEQUENCE [LARGE SCALE GENOMIC DNA]</scope>
</reference>
<comment type="caution">
    <text evidence="2">The sequence shown here is derived from an EMBL/GenBank/DDBJ whole genome shotgun (WGS) entry which is preliminary data.</text>
</comment>
<organism evidence="2 3">
    <name type="scientific">Lactuca virosa</name>
    <dbReference type="NCBI Taxonomy" id="75947"/>
    <lineage>
        <taxon>Eukaryota</taxon>
        <taxon>Viridiplantae</taxon>
        <taxon>Streptophyta</taxon>
        <taxon>Embryophyta</taxon>
        <taxon>Tracheophyta</taxon>
        <taxon>Spermatophyta</taxon>
        <taxon>Magnoliopsida</taxon>
        <taxon>eudicotyledons</taxon>
        <taxon>Gunneridae</taxon>
        <taxon>Pentapetalae</taxon>
        <taxon>asterids</taxon>
        <taxon>campanulids</taxon>
        <taxon>Asterales</taxon>
        <taxon>Asteraceae</taxon>
        <taxon>Cichorioideae</taxon>
        <taxon>Cichorieae</taxon>
        <taxon>Lactucinae</taxon>
        <taxon>Lactuca</taxon>
    </lineage>
</organism>
<name>A0AAU9NWC9_9ASTR</name>
<dbReference type="Proteomes" id="UP001157418">
    <property type="component" value="Unassembled WGS sequence"/>
</dbReference>
<evidence type="ECO:0000313" key="2">
    <source>
        <dbReference type="EMBL" id="CAH1442097.1"/>
    </source>
</evidence>
<proteinExistence type="predicted"/>
<evidence type="ECO:0008006" key="4">
    <source>
        <dbReference type="Google" id="ProtNLM"/>
    </source>
</evidence>
<feature type="chain" id="PRO_5043572063" description="Knottin scorpion toxin-like domain-containing protein" evidence="1">
    <location>
        <begin position="20"/>
        <end position="79"/>
    </location>
</feature>
<evidence type="ECO:0000256" key="1">
    <source>
        <dbReference type="SAM" id="SignalP"/>
    </source>
</evidence>
<keyword evidence="3" id="KW-1185">Reference proteome</keyword>
<dbReference type="AlphaFoldDB" id="A0AAU9NWC9"/>
<protein>
    <recommendedName>
        <fullName evidence="4">Knottin scorpion toxin-like domain-containing protein</fullName>
    </recommendedName>
</protein>
<accession>A0AAU9NWC9</accession>
<evidence type="ECO:0000313" key="3">
    <source>
        <dbReference type="Proteomes" id="UP001157418"/>
    </source>
</evidence>